<feature type="non-terminal residue" evidence="1">
    <location>
        <position position="1"/>
    </location>
</feature>
<evidence type="ECO:0000313" key="1">
    <source>
        <dbReference type="EMBL" id="EPP35506.1"/>
    </source>
</evidence>
<name>S7KH40_9CHLA</name>
<dbReference type="HOGENOM" id="CLU_3439099_0_0_0"/>
<reference evidence="1 2" key="1">
    <citation type="submission" date="2013-04" db="EMBL/GenBank/DDBJ databases">
        <title>Genome sequence of Chlamydia psittaci 10-1398/11.</title>
        <authorList>
            <person name="Huot-Creasy H."/>
            <person name="McCracken C.L."/>
            <person name="Humphries M."/>
            <person name="Sachse K."/>
            <person name="Laroucau K."/>
            <person name="Bavoil P."/>
            <person name="Myers G.S."/>
        </authorList>
    </citation>
    <scope>NUCLEOTIDE SEQUENCE [LARGE SCALE GENOMIC DNA]</scope>
    <source>
        <strain evidence="1 2">10_1398_11</strain>
    </source>
</reference>
<comment type="caution">
    <text evidence="1">The sequence shown here is derived from an EMBL/GenBank/DDBJ whole genome shotgun (WGS) entry which is preliminary data.</text>
</comment>
<protein>
    <submittedName>
        <fullName evidence="1">Uncharacterized protein</fullName>
    </submittedName>
</protein>
<sequence length="8" mass="953">KARHSKAR</sequence>
<accession>S7KH40</accession>
<dbReference type="Proteomes" id="UP000016200">
    <property type="component" value="Unassembled WGS sequence"/>
</dbReference>
<evidence type="ECO:0000313" key="2">
    <source>
        <dbReference type="Proteomes" id="UP000016200"/>
    </source>
</evidence>
<dbReference type="EMBL" id="ATNB01000043">
    <property type="protein sequence ID" value="EPP35506.1"/>
    <property type="molecule type" value="Genomic_DNA"/>
</dbReference>
<organism evidence="1 2">
    <name type="scientific">Chlamydia ibidis</name>
    <dbReference type="NCBI Taxonomy" id="1405396"/>
    <lineage>
        <taxon>Bacteria</taxon>
        <taxon>Pseudomonadati</taxon>
        <taxon>Chlamydiota</taxon>
        <taxon>Chlamydiia</taxon>
        <taxon>Chlamydiales</taxon>
        <taxon>Chlamydiaceae</taxon>
        <taxon>Chlamydia/Chlamydophila group</taxon>
        <taxon>Chlamydia</taxon>
    </lineage>
</organism>
<gene>
    <name evidence="1" type="ORF">CP10139811_1463</name>
</gene>
<proteinExistence type="predicted"/>